<dbReference type="FunFam" id="3.30.160.60:FF:001732">
    <property type="entry name" value="Zgc:162936"/>
    <property type="match status" value="1"/>
</dbReference>
<dbReference type="GO" id="GO:0043565">
    <property type="term" value="F:sequence-specific DNA binding"/>
    <property type="evidence" value="ECO:0007669"/>
    <property type="project" value="UniProtKB-ARBA"/>
</dbReference>
<feature type="domain" description="C2H2-type" evidence="10">
    <location>
        <begin position="279"/>
        <end position="306"/>
    </location>
</feature>
<evidence type="ECO:0000256" key="6">
    <source>
        <dbReference type="ARBA" id="ARBA00023242"/>
    </source>
</evidence>
<feature type="compositionally biased region" description="Low complexity" evidence="9">
    <location>
        <begin position="452"/>
        <end position="462"/>
    </location>
</feature>
<feature type="region of interest" description="Disordered" evidence="9">
    <location>
        <begin position="322"/>
        <end position="601"/>
    </location>
</feature>
<keyword evidence="8" id="KW-0175">Coiled coil</keyword>
<dbReference type="PROSITE" id="PS00028">
    <property type="entry name" value="ZINC_FINGER_C2H2_1"/>
    <property type="match status" value="2"/>
</dbReference>
<evidence type="ECO:0000259" key="10">
    <source>
        <dbReference type="PROSITE" id="PS50157"/>
    </source>
</evidence>
<dbReference type="PROSITE" id="PS50157">
    <property type="entry name" value="ZINC_FINGER_C2H2_2"/>
    <property type="match status" value="3"/>
</dbReference>
<feature type="compositionally biased region" description="Polar residues" evidence="9">
    <location>
        <begin position="153"/>
        <end position="168"/>
    </location>
</feature>
<keyword evidence="4 7" id="KW-0863">Zinc-finger</keyword>
<organism evidence="11 12">
    <name type="scientific">Hortaea werneckii EXF-2000</name>
    <dbReference type="NCBI Taxonomy" id="1157616"/>
    <lineage>
        <taxon>Eukaryota</taxon>
        <taxon>Fungi</taxon>
        <taxon>Dikarya</taxon>
        <taxon>Ascomycota</taxon>
        <taxon>Pezizomycotina</taxon>
        <taxon>Dothideomycetes</taxon>
        <taxon>Dothideomycetidae</taxon>
        <taxon>Mycosphaerellales</taxon>
        <taxon>Teratosphaeriaceae</taxon>
        <taxon>Hortaea</taxon>
    </lineage>
</organism>
<dbReference type="AlphaFoldDB" id="A0A1Z5ST59"/>
<evidence type="ECO:0000313" key="11">
    <source>
        <dbReference type="EMBL" id="OTA24016.1"/>
    </source>
</evidence>
<feature type="compositionally biased region" description="Polar residues" evidence="9">
    <location>
        <begin position="23"/>
        <end position="46"/>
    </location>
</feature>
<dbReference type="InterPro" id="IPR036236">
    <property type="entry name" value="Znf_C2H2_sf"/>
</dbReference>
<keyword evidence="12" id="KW-1185">Reference proteome</keyword>
<feature type="region of interest" description="Disordered" evidence="9">
    <location>
        <begin position="146"/>
        <end position="250"/>
    </location>
</feature>
<accession>A0A1Z5ST59</accession>
<feature type="compositionally biased region" description="Basic and acidic residues" evidence="9">
    <location>
        <begin position="362"/>
        <end position="384"/>
    </location>
</feature>
<evidence type="ECO:0000256" key="8">
    <source>
        <dbReference type="SAM" id="Coils"/>
    </source>
</evidence>
<feature type="coiled-coil region" evidence="8">
    <location>
        <begin position="618"/>
        <end position="645"/>
    </location>
</feature>
<evidence type="ECO:0000256" key="4">
    <source>
        <dbReference type="ARBA" id="ARBA00022771"/>
    </source>
</evidence>
<evidence type="ECO:0000313" key="12">
    <source>
        <dbReference type="Proteomes" id="UP000194280"/>
    </source>
</evidence>
<dbReference type="InterPro" id="IPR013087">
    <property type="entry name" value="Znf_C2H2_type"/>
</dbReference>
<dbReference type="InterPro" id="IPR050331">
    <property type="entry name" value="Zinc_finger"/>
</dbReference>
<feature type="compositionally biased region" description="Polar residues" evidence="9">
    <location>
        <begin position="1"/>
        <end position="11"/>
    </location>
</feature>
<dbReference type="SUPFAM" id="SSF57667">
    <property type="entry name" value="beta-beta-alpha zinc fingers"/>
    <property type="match status" value="2"/>
</dbReference>
<protein>
    <recommendedName>
        <fullName evidence="10">C2H2-type domain-containing protein</fullName>
    </recommendedName>
</protein>
<dbReference type="VEuPathDB" id="FungiDB:BTJ68_13605"/>
<dbReference type="GO" id="GO:0045893">
    <property type="term" value="P:positive regulation of DNA-templated transcription"/>
    <property type="evidence" value="ECO:0007669"/>
    <property type="project" value="UniProtKB-ARBA"/>
</dbReference>
<evidence type="ECO:0000256" key="7">
    <source>
        <dbReference type="PROSITE-ProRule" id="PRU00042"/>
    </source>
</evidence>
<dbReference type="GO" id="GO:0008270">
    <property type="term" value="F:zinc ion binding"/>
    <property type="evidence" value="ECO:0007669"/>
    <property type="project" value="UniProtKB-KW"/>
</dbReference>
<dbReference type="STRING" id="1157616.A0A1Z5ST59"/>
<evidence type="ECO:0000256" key="2">
    <source>
        <dbReference type="ARBA" id="ARBA00022723"/>
    </source>
</evidence>
<feature type="domain" description="C2H2-type" evidence="10">
    <location>
        <begin position="307"/>
        <end position="337"/>
    </location>
</feature>
<dbReference type="GO" id="GO:0005634">
    <property type="term" value="C:nucleus"/>
    <property type="evidence" value="ECO:0007669"/>
    <property type="project" value="UniProtKB-SubCell"/>
</dbReference>
<reference evidence="11 12" key="1">
    <citation type="submission" date="2017-01" db="EMBL/GenBank/DDBJ databases">
        <title>The recent genome duplication of the halophilic yeast Hortaea werneckii: insights from long-read sequencing.</title>
        <authorList>
            <person name="Sinha S."/>
            <person name="Flibotte S."/>
            <person name="Neira M."/>
            <person name="Lenassi M."/>
            <person name="Gostincar C."/>
            <person name="Stajich J.E."/>
            <person name="Nislow C.E."/>
        </authorList>
    </citation>
    <scope>NUCLEOTIDE SEQUENCE [LARGE SCALE GENOMIC DNA]</scope>
    <source>
        <strain evidence="11 12">EXF-2000</strain>
    </source>
</reference>
<evidence type="ECO:0000256" key="3">
    <source>
        <dbReference type="ARBA" id="ARBA00022737"/>
    </source>
</evidence>
<dbReference type="InParanoid" id="A0A1Z5ST59"/>
<comment type="subcellular location">
    <subcellularLocation>
        <location evidence="1">Nucleus</location>
    </subcellularLocation>
</comment>
<sequence length="659" mass="70349">MAATTRATTPQKDPFRQVENPHTPASQPVSGNATRPGEQSAQSLQPGSARRHRITPENISPKSDKPGFSPATNAVPLTGQAAMAELKRRKLQQDIPEARQTSQNPAVDAMQSLMGGGGMSRPSDAPAPEKLSEPMRKAAERIQISENAHNESVEPSPTSIGSFASTIEGQGGASAMTATSGNAEHGPQYVAEPGQIDDDGHLGVGGEEGAKAYSYPGPPPPQEHDHEGAIRGTSYPGIQGSPKSPASNKRHKCPYCSTDFTRHHNLKSHLLTHSQEKPYVCQTCQARFRRLHDLKRHTKLHTGERPHTCDKCGRKFARGDALARHNKGPGGCAGRRSSFGDDGAMDGVEYTGGEDDEDEADAQARRVSEPSRKRAHFESAHDPSRQVYRQHSSTYPPVGPGQGRPHASSIGNMAPPQVLHPGSNPTSSPREMSGHMGDVGASTLNSSYYPPGQVFQQQQGGVMTESPKPLSPGQPTDQHRLSVDAATMGARNRSPSLTTQFQQQHFGRGSGRGTPPQPLGQLQSGQQVSHAPVLPPIPAGQPQSRPGFQPSIPGAHGPSSLQHGQLPPKSAGSQPGSLSSHGRSSGSSIRDALGASGQDPNDIWSYVRSLEQRFGRMQDEYELRISRLQEEVISLKGQMAQNQAAAAASYSSDMGQRPY</sequence>
<feature type="domain" description="C2H2-type" evidence="10">
    <location>
        <begin position="251"/>
        <end position="278"/>
    </location>
</feature>
<dbReference type="SMART" id="SM00355">
    <property type="entry name" value="ZnF_C2H2"/>
    <property type="match status" value="3"/>
</dbReference>
<keyword evidence="5" id="KW-0862">Zinc</keyword>
<keyword evidence="6" id="KW-0539">Nucleus</keyword>
<dbReference type="EMBL" id="MUNK01000264">
    <property type="protein sequence ID" value="OTA24016.1"/>
    <property type="molecule type" value="Genomic_DNA"/>
</dbReference>
<keyword evidence="3" id="KW-0677">Repeat</keyword>
<feature type="compositionally biased region" description="Low complexity" evidence="9">
    <location>
        <begin position="573"/>
        <end position="588"/>
    </location>
</feature>
<keyword evidence="2" id="KW-0479">Metal-binding</keyword>
<dbReference type="PANTHER" id="PTHR16515">
    <property type="entry name" value="PR DOMAIN ZINC FINGER PROTEIN"/>
    <property type="match status" value="1"/>
</dbReference>
<evidence type="ECO:0000256" key="9">
    <source>
        <dbReference type="SAM" id="MobiDB-lite"/>
    </source>
</evidence>
<dbReference type="Gene3D" id="3.30.160.60">
    <property type="entry name" value="Classic Zinc Finger"/>
    <property type="match status" value="3"/>
</dbReference>
<dbReference type="FunFam" id="3.30.160.60:FF:001666">
    <property type="entry name" value="MDS1 and EVI1 complex locus"/>
    <property type="match status" value="1"/>
</dbReference>
<feature type="compositionally biased region" description="Acidic residues" evidence="9">
    <location>
        <begin position="352"/>
        <end position="361"/>
    </location>
</feature>
<evidence type="ECO:0000256" key="1">
    <source>
        <dbReference type="ARBA" id="ARBA00004123"/>
    </source>
</evidence>
<name>A0A1Z5ST59_HORWE</name>
<dbReference type="OrthoDB" id="8117402at2759"/>
<feature type="region of interest" description="Disordered" evidence="9">
    <location>
        <begin position="1"/>
        <end position="134"/>
    </location>
</feature>
<gene>
    <name evidence="11" type="ORF">BTJ68_13605</name>
</gene>
<dbReference type="PANTHER" id="PTHR16515:SF49">
    <property type="entry name" value="GASTRULA ZINC FINGER PROTEIN XLCGF49.1-LIKE-RELATED"/>
    <property type="match status" value="1"/>
</dbReference>
<proteinExistence type="predicted"/>
<dbReference type="Proteomes" id="UP000194280">
    <property type="component" value="Unassembled WGS sequence"/>
</dbReference>
<evidence type="ECO:0000256" key="5">
    <source>
        <dbReference type="ARBA" id="ARBA00022833"/>
    </source>
</evidence>
<dbReference type="Pfam" id="PF00096">
    <property type="entry name" value="zf-C2H2"/>
    <property type="match status" value="2"/>
</dbReference>
<comment type="caution">
    <text evidence="11">The sequence shown here is derived from an EMBL/GenBank/DDBJ whole genome shotgun (WGS) entry which is preliminary data.</text>
</comment>
<feature type="compositionally biased region" description="Polar residues" evidence="9">
    <location>
        <begin position="493"/>
        <end position="505"/>
    </location>
</feature>
<dbReference type="GO" id="GO:0005694">
    <property type="term" value="C:chromosome"/>
    <property type="evidence" value="ECO:0007669"/>
    <property type="project" value="UniProtKB-ARBA"/>
</dbReference>